<dbReference type="EMBL" id="SMKX01000022">
    <property type="protein sequence ID" value="TDD60647.1"/>
    <property type="molecule type" value="Genomic_DNA"/>
</dbReference>
<evidence type="ECO:0000256" key="1">
    <source>
        <dbReference type="SAM" id="MobiDB-lite"/>
    </source>
</evidence>
<organism evidence="2 3">
    <name type="scientific">Kribbella antibiotica</name>
    <dbReference type="NCBI Taxonomy" id="190195"/>
    <lineage>
        <taxon>Bacteria</taxon>
        <taxon>Bacillati</taxon>
        <taxon>Actinomycetota</taxon>
        <taxon>Actinomycetes</taxon>
        <taxon>Propionibacteriales</taxon>
        <taxon>Kribbellaceae</taxon>
        <taxon>Kribbella</taxon>
    </lineage>
</organism>
<feature type="compositionally biased region" description="Polar residues" evidence="1">
    <location>
        <begin position="22"/>
        <end position="33"/>
    </location>
</feature>
<keyword evidence="3" id="KW-1185">Reference proteome</keyword>
<name>A0A4V2YQ40_9ACTN</name>
<dbReference type="OrthoDB" id="3820929at2"/>
<dbReference type="RefSeq" id="WP_132166971.1">
    <property type="nucleotide sequence ID" value="NZ_SMKX01000022.1"/>
</dbReference>
<evidence type="ECO:0000313" key="2">
    <source>
        <dbReference type="EMBL" id="TDD60647.1"/>
    </source>
</evidence>
<reference evidence="2 3" key="1">
    <citation type="submission" date="2019-03" db="EMBL/GenBank/DDBJ databases">
        <title>Draft genome sequences of novel Actinobacteria.</title>
        <authorList>
            <person name="Sahin N."/>
            <person name="Ay H."/>
            <person name="Saygin H."/>
        </authorList>
    </citation>
    <scope>NUCLEOTIDE SEQUENCE [LARGE SCALE GENOMIC DNA]</scope>
    <source>
        <strain evidence="2 3">JCM 13523</strain>
    </source>
</reference>
<evidence type="ECO:0008006" key="4">
    <source>
        <dbReference type="Google" id="ProtNLM"/>
    </source>
</evidence>
<sequence length="193" mass="21059">MNGEPEKVTESYEKTHLDKDSGNATLAASTPPSTGVPVTVQTMTVAPAVKGTTAAPAPVRTLPKAIGDVRSLSAGLFCRDLKTKGYSYVAAIDYWRLHGQPDQMDADRNGIPCETVYPRSDIGSYWNGREVVGVTPLTSGLLCRDLAGRGATYAQAVAYWWYYNRPLRMDADQNGIPCETVYSVAVVNDFWFQ</sequence>
<dbReference type="Proteomes" id="UP000295124">
    <property type="component" value="Unassembled WGS sequence"/>
</dbReference>
<feature type="compositionally biased region" description="Basic and acidic residues" evidence="1">
    <location>
        <begin position="1"/>
        <end position="21"/>
    </location>
</feature>
<dbReference type="AlphaFoldDB" id="A0A4V2YQ40"/>
<evidence type="ECO:0000313" key="3">
    <source>
        <dbReference type="Proteomes" id="UP000295124"/>
    </source>
</evidence>
<protein>
    <recommendedName>
        <fullName evidence="4">Excalibur calcium-binding domain-containing protein</fullName>
    </recommendedName>
</protein>
<proteinExistence type="predicted"/>
<feature type="region of interest" description="Disordered" evidence="1">
    <location>
        <begin position="1"/>
        <end position="35"/>
    </location>
</feature>
<comment type="caution">
    <text evidence="2">The sequence shown here is derived from an EMBL/GenBank/DDBJ whole genome shotgun (WGS) entry which is preliminary data.</text>
</comment>
<accession>A0A4V2YQ40</accession>
<gene>
    <name evidence="2" type="ORF">E1263_10220</name>
</gene>